<dbReference type="SUPFAM" id="SSF47781">
    <property type="entry name" value="RuvA domain 2-like"/>
    <property type="match status" value="1"/>
</dbReference>
<feature type="region of interest" description="Disordered" evidence="1">
    <location>
        <begin position="369"/>
        <end position="396"/>
    </location>
</feature>
<dbReference type="OrthoDB" id="6184589at2759"/>
<evidence type="ECO:0000256" key="1">
    <source>
        <dbReference type="SAM" id="MobiDB-lite"/>
    </source>
</evidence>
<dbReference type="EMBL" id="CACVKT020001195">
    <property type="protein sequence ID" value="CAC5365840.1"/>
    <property type="molecule type" value="Genomic_DNA"/>
</dbReference>
<feature type="compositionally biased region" description="Polar residues" evidence="1">
    <location>
        <begin position="283"/>
        <end position="292"/>
    </location>
</feature>
<evidence type="ECO:0000313" key="2">
    <source>
        <dbReference type="EMBL" id="CAC5365840.1"/>
    </source>
</evidence>
<feature type="region of interest" description="Disordered" evidence="1">
    <location>
        <begin position="278"/>
        <end position="305"/>
    </location>
</feature>
<evidence type="ECO:0000313" key="3">
    <source>
        <dbReference type="Proteomes" id="UP000507470"/>
    </source>
</evidence>
<organism evidence="2 3">
    <name type="scientific">Mytilus coruscus</name>
    <name type="common">Sea mussel</name>
    <dbReference type="NCBI Taxonomy" id="42192"/>
    <lineage>
        <taxon>Eukaryota</taxon>
        <taxon>Metazoa</taxon>
        <taxon>Spiralia</taxon>
        <taxon>Lophotrochozoa</taxon>
        <taxon>Mollusca</taxon>
        <taxon>Bivalvia</taxon>
        <taxon>Autobranchia</taxon>
        <taxon>Pteriomorphia</taxon>
        <taxon>Mytilida</taxon>
        <taxon>Mytiloidea</taxon>
        <taxon>Mytilidae</taxon>
        <taxon>Mytilinae</taxon>
        <taxon>Mytilus</taxon>
    </lineage>
</organism>
<accession>A0A6J8AEG3</accession>
<feature type="compositionally biased region" description="Polar residues" evidence="1">
    <location>
        <begin position="382"/>
        <end position="396"/>
    </location>
</feature>
<gene>
    <name evidence="2" type="ORF">MCOR_6360</name>
</gene>
<proteinExistence type="predicted"/>
<reference evidence="2 3" key="1">
    <citation type="submission" date="2020-06" db="EMBL/GenBank/DDBJ databases">
        <authorList>
            <person name="Li R."/>
            <person name="Bekaert M."/>
        </authorList>
    </citation>
    <scope>NUCLEOTIDE SEQUENCE [LARGE SCALE GENOMIC DNA]</scope>
    <source>
        <strain evidence="3">wild</strain>
    </source>
</reference>
<sequence length="396" mass="45577">MQCDQGYMIHINTCPKVILTCIPGIGDAIAARIMDMREKGIHIDRDVLSQIPHMRVTEGTLGIIDFSPRPQAEVSEASCGRAGSVNMSTPKPDHVIIDMDPEECQGTDLKGTNISCISEYESPPYHPVPRDRRTEDQKQIVHLQEFNSNIRHWLEECDPQDEVGSSCSEKGACSSLEWEKHRLEQLQRHSEHLTMLEQSLCEQPQESLSTESLNSELENLSVCENSEYRTPLPRINMVVRPQPDSQQDRDVQKQPNDRIFSPLSQNWHIPHPVVDQQEDCNRQQEVQQTPPRFNSPGPTKDYNQQRFLHTPIPDHVHFSPSVQHEQHHQQEVNRPLYQSFSVEHQPTTPSNFAHLQQPIFEHSHQDVNQYHHGYNSPHRLEVNQSQQPTIQNQTDV</sequence>
<dbReference type="Proteomes" id="UP000507470">
    <property type="component" value="Unassembled WGS sequence"/>
</dbReference>
<keyword evidence="3" id="KW-1185">Reference proteome</keyword>
<protein>
    <submittedName>
        <fullName evidence="2">Uncharacterized protein</fullName>
    </submittedName>
</protein>
<name>A0A6J8AEG3_MYTCO</name>
<dbReference type="AlphaFoldDB" id="A0A6J8AEG3"/>
<dbReference type="InterPro" id="IPR010994">
    <property type="entry name" value="RuvA_2-like"/>
</dbReference>